<reference evidence="2 3" key="1">
    <citation type="submission" date="2020-02" db="EMBL/GenBank/DDBJ databases">
        <title>Flavobacteriaceae Psychroflexus bacterium YR1-1, complete genome.</title>
        <authorList>
            <person name="Li Y."/>
            <person name="Wu S."/>
        </authorList>
    </citation>
    <scope>NUCLEOTIDE SEQUENCE [LARGE SCALE GENOMIC DNA]</scope>
    <source>
        <strain evidence="2 3">YR1-1</strain>
    </source>
</reference>
<dbReference type="SUPFAM" id="SSF54427">
    <property type="entry name" value="NTF2-like"/>
    <property type="match status" value="1"/>
</dbReference>
<feature type="domain" description="SnoaL-like" evidence="1">
    <location>
        <begin position="17"/>
        <end position="132"/>
    </location>
</feature>
<dbReference type="InterPro" id="IPR037401">
    <property type="entry name" value="SnoaL-like"/>
</dbReference>
<name>A0A6B3QZ31_9FLAO</name>
<evidence type="ECO:0000313" key="3">
    <source>
        <dbReference type="Proteomes" id="UP000478505"/>
    </source>
</evidence>
<dbReference type="InterPro" id="IPR032710">
    <property type="entry name" value="NTF2-like_dom_sf"/>
</dbReference>
<proteinExistence type="predicted"/>
<keyword evidence="3" id="KW-1185">Reference proteome</keyword>
<evidence type="ECO:0000259" key="1">
    <source>
        <dbReference type="Pfam" id="PF13474"/>
    </source>
</evidence>
<comment type="caution">
    <text evidence="2">The sequence shown here is derived from an EMBL/GenBank/DDBJ whole genome shotgun (WGS) entry which is preliminary data.</text>
</comment>
<protein>
    <submittedName>
        <fullName evidence="2">Nuclear transport factor 2 family protein</fullName>
    </submittedName>
</protein>
<dbReference type="Pfam" id="PF13474">
    <property type="entry name" value="SnoaL_3"/>
    <property type="match status" value="1"/>
</dbReference>
<evidence type="ECO:0000313" key="2">
    <source>
        <dbReference type="EMBL" id="NEV93008.1"/>
    </source>
</evidence>
<dbReference type="AlphaFoldDB" id="A0A6B3QZ31"/>
<dbReference type="EMBL" id="JAAIKD010000001">
    <property type="protein sequence ID" value="NEV93008.1"/>
    <property type="molecule type" value="Genomic_DNA"/>
</dbReference>
<dbReference type="Gene3D" id="3.10.450.50">
    <property type="match status" value="1"/>
</dbReference>
<accession>A0A6B3QZ31</accession>
<organism evidence="2 3">
    <name type="scientific">Psychroflexus aurantiacus</name>
    <dbReference type="NCBI Taxonomy" id="2709310"/>
    <lineage>
        <taxon>Bacteria</taxon>
        <taxon>Pseudomonadati</taxon>
        <taxon>Bacteroidota</taxon>
        <taxon>Flavobacteriia</taxon>
        <taxon>Flavobacteriales</taxon>
        <taxon>Flavobacteriaceae</taxon>
        <taxon>Psychroflexus</taxon>
    </lineage>
</organism>
<dbReference type="Proteomes" id="UP000478505">
    <property type="component" value="Unassembled WGS sequence"/>
</dbReference>
<dbReference type="RefSeq" id="WP_164003729.1">
    <property type="nucleotide sequence ID" value="NZ_JAAIKD010000001.1"/>
</dbReference>
<sequence>MLALCFMSMSFAQKQSINTTIDAWHKAAEEANFETYFRLMTEDAVFVGSDASEVWNYDEFKAFSKPYFKAGKAWTFKPVNRNVYLNQDQNIAWFDEVLNSDHMGLCRGSGVLIQTPSGEWKIKHFVLSLAVPNPLVDDLVKQKSKLDRKYLESQP</sequence>
<gene>
    <name evidence="2" type="ORF">G3567_02460</name>
</gene>